<reference evidence="1 2" key="1">
    <citation type="submission" date="2017-11" db="EMBL/GenBank/DDBJ databases">
        <title>De-novo sequencing of pomegranate (Punica granatum L.) genome.</title>
        <authorList>
            <person name="Akparov Z."/>
            <person name="Amiraslanov A."/>
            <person name="Hajiyeva S."/>
            <person name="Abbasov M."/>
            <person name="Kaur K."/>
            <person name="Hamwieh A."/>
            <person name="Solovyev V."/>
            <person name="Salamov A."/>
            <person name="Braich B."/>
            <person name="Kosarev P."/>
            <person name="Mahmoud A."/>
            <person name="Hajiyev E."/>
            <person name="Babayeva S."/>
            <person name="Izzatullayeva V."/>
            <person name="Mammadov A."/>
            <person name="Mammadov A."/>
            <person name="Sharifova S."/>
            <person name="Ojaghi J."/>
            <person name="Eynullazada K."/>
            <person name="Bayramov B."/>
            <person name="Abdulazimova A."/>
            <person name="Shahmuradov I."/>
        </authorList>
    </citation>
    <scope>NUCLEOTIDE SEQUENCE [LARGE SCALE GENOMIC DNA]</scope>
    <source>
        <strain evidence="2">cv. AG2017</strain>
        <tissue evidence="1">Leaf</tissue>
    </source>
</reference>
<organism evidence="1 2">
    <name type="scientific">Punica granatum</name>
    <name type="common">Pomegranate</name>
    <dbReference type="NCBI Taxonomy" id="22663"/>
    <lineage>
        <taxon>Eukaryota</taxon>
        <taxon>Viridiplantae</taxon>
        <taxon>Streptophyta</taxon>
        <taxon>Embryophyta</taxon>
        <taxon>Tracheophyta</taxon>
        <taxon>Spermatophyta</taxon>
        <taxon>Magnoliopsida</taxon>
        <taxon>eudicotyledons</taxon>
        <taxon>Gunneridae</taxon>
        <taxon>Pentapetalae</taxon>
        <taxon>rosids</taxon>
        <taxon>malvids</taxon>
        <taxon>Myrtales</taxon>
        <taxon>Lythraceae</taxon>
        <taxon>Punica</taxon>
    </lineage>
</organism>
<dbReference type="EMBL" id="PGOL01000889">
    <property type="protein sequence ID" value="PKI63398.1"/>
    <property type="molecule type" value="Genomic_DNA"/>
</dbReference>
<name>A0A2I0K4B6_PUNGR</name>
<evidence type="ECO:0000313" key="2">
    <source>
        <dbReference type="Proteomes" id="UP000233551"/>
    </source>
</evidence>
<protein>
    <submittedName>
        <fullName evidence="1">Uncharacterized protein</fullName>
    </submittedName>
</protein>
<comment type="caution">
    <text evidence="1">The sequence shown here is derived from an EMBL/GenBank/DDBJ whole genome shotgun (WGS) entry which is preliminary data.</text>
</comment>
<dbReference type="Proteomes" id="UP000233551">
    <property type="component" value="Unassembled WGS sequence"/>
</dbReference>
<accession>A0A2I0K4B6</accession>
<dbReference type="AlphaFoldDB" id="A0A2I0K4B6"/>
<sequence length="90" mass="9958">MGFVGSTCGPPSWAPPAISFQEKFSDGKEEEWDGIPRLTRVRGAERADENRNGNKKEKICRKIVGPNGAAKWDLSEVRIIFSALVPSQEI</sequence>
<evidence type="ECO:0000313" key="1">
    <source>
        <dbReference type="EMBL" id="PKI63398.1"/>
    </source>
</evidence>
<gene>
    <name evidence="1" type="ORF">CRG98_016203</name>
</gene>
<keyword evidence="2" id="KW-1185">Reference proteome</keyword>
<proteinExistence type="predicted"/>